<dbReference type="EMBL" id="CP100390">
    <property type="protein sequence ID" value="UZE95133.1"/>
    <property type="molecule type" value="Genomic_DNA"/>
</dbReference>
<dbReference type="Proteomes" id="UP001163739">
    <property type="component" value="Chromosome"/>
</dbReference>
<dbReference type="InterPro" id="IPR024078">
    <property type="entry name" value="LmbE-like_dom_sf"/>
</dbReference>
<dbReference type="InterPro" id="IPR003737">
    <property type="entry name" value="GlcNAc_PI_deacetylase-related"/>
</dbReference>
<keyword evidence="2" id="KW-1185">Reference proteome</keyword>
<accession>A0ABY6MZ71</accession>
<dbReference type="Gene3D" id="3.40.50.10320">
    <property type="entry name" value="LmbE-like"/>
    <property type="match status" value="1"/>
</dbReference>
<name>A0ABY6MZ71_9ALTE</name>
<dbReference type="Pfam" id="PF02585">
    <property type="entry name" value="PIG-L"/>
    <property type="match status" value="1"/>
</dbReference>
<dbReference type="SUPFAM" id="SSF102588">
    <property type="entry name" value="LmbE-like"/>
    <property type="match status" value="1"/>
</dbReference>
<evidence type="ECO:0000313" key="2">
    <source>
        <dbReference type="Proteomes" id="UP001163739"/>
    </source>
</evidence>
<dbReference type="PANTHER" id="PTHR12993:SF11">
    <property type="entry name" value="N-ACETYLGLUCOSAMINYL-PHOSPHATIDYLINOSITOL DE-N-ACETYLASE"/>
    <property type="match status" value="1"/>
</dbReference>
<dbReference type="PANTHER" id="PTHR12993">
    <property type="entry name" value="N-ACETYLGLUCOSAMINYL-PHOSPHATIDYLINOSITOL DE-N-ACETYLASE-RELATED"/>
    <property type="match status" value="1"/>
</dbReference>
<reference evidence="1" key="1">
    <citation type="submission" date="2022-06" db="EMBL/GenBank/DDBJ databases">
        <title>Alkalimarinus sp. nov., isolated from gut of a Alitta virens.</title>
        <authorList>
            <person name="Yang A.I."/>
            <person name="Shin N.-R."/>
        </authorList>
    </citation>
    <scope>NUCLEOTIDE SEQUENCE</scope>
    <source>
        <strain evidence="1">A2M4</strain>
    </source>
</reference>
<evidence type="ECO:0000313" key="1">
    <source>
        <dbReference type="EMBL" id="UZE95133.1"/>
    </source>
</evidence>
<sequence>MNFEQLITPYNSHHTLPGKKVVVLAPHPDDEVFGCGGTLNQMANAGADITVLIVTDGVLRSEHTHQNTPAAIAEFKAQAKKRHDESIKAAKTLNYPAPIFLGLQDGELLQNGNLANDIKKHLANTPYDLLLAPSIWEMHRDHRAVAQAALTLIKEAPHNCQLAFYEVGVPLLPNYMVDISNSQPQKNEAMQHFQSQLTTQAYADQIRGLNRFRSYTLGPDVTTAEAFHLVSNSHTTLFATLHAPSQCTLALIEAEQTIQNLKARPAEVSSMTRQPKKHKEDKTEIEALRKALIQAQQHTTALQNTLSWRITAPLRALKILYRHLNYSEK</sequence>
<gene>
    <name evidence="1" type="ORF">NKI27_13790</name>
</gene>
<proteinExistence type="predicted"/>
<dbReference type="RefSeq" id="WP_265046622.1">
    <property type="nucleotide sequence ID" value="NZ_CP100390.1"/>
</dbReference>
<protein>
    <submittedName>
        <fullName evidence="1">PIG-L family deacetylase</fullName>
    </submittedName>
</protein>
<organism evidence="1 2">
    <name type="scientific">Alkalimarinus alittae</name>
    <dbReference type="NCBI Taxonomy" id="2961619"/>
    <lineage>
        <taxon>Bacteria</taxon>
        <taxon>Pseudomonadati</taxon>
        <taxon>Pseudomonadota</taxon>
        <taxon>Gammaproteobacteria</taxon>
        <taxon>Alteromonadales</taxon>
        <taxon>Alteromonadaceae</taxon>
        <taxon>Alkalimarinus</taxon>
    </lineage>
</organism>